<keyword evidence="7" id="KW-0325">Glycoprotein</keyword>
<evidence type="ECO:0000313" key="9">
    <source>
        <dbReference type="EMBL" id="KAH7939835.1"/>
    </source>
</evidence>
<dbReference type="AlphaFoldDB" id="A0A9D4SQR3"/>
<feature type="transmembrane region" description="Helical" evidence="8">
    <location>
        <begin position="164"/>
        <end position="185"/>
    </location>
</feature>
<evidence type="ECO:0000313" key="10">
    <source>
        <dbReference type="Proteomes" id="UP000821837"/>
    </source>
</evidence>
<keyword evidence="10" id="KW-1185">Reference proteome</keyword>
<keyword evidence="5 8" id="KW-0472">Membrane</keyword>
<dbReference type="PANTHER" id="PTHR42643:SF24">
    <property type="entry name" value="IONOTROPIC RECEPTOR 60A"/>
    <property type="match status" value="1"/>
</dbReference>
<accession>A0A9D4SQR3</accession>
<comment type="caution">
    <text evidence="9">The sequence shown here is derived from an EMBL/GenBank/DDBJ whole genome shotgun (WGS) entry which is preliminary data.</text>
</comment>
<keyword evidence="2" id="KW-1003">Cell membrane</keyword>
<keyword evidence="4 8" id="KW-1133">Transmembrane helix</keyword>
<comment type="subcellular location">
    <subcellularLocation>
        <location evidence="1">Cell membrane</location>
        <topology evidence="1">Multi-pass membrane protein</topology>
    </subcellularLocation>
</comment>
<dbReference type="GO" id="GO:0005886">
    <property type="term" value="C:plasma membrane"/>
    <property type="evidence" value="ECO:0007669"/>
    <property type="project" value="UniProtKB-SubCell"/>
</dbReference>
<evidence type="ECO:0000256" key="7">
    <source>
        <dbReference type="ARBA" id="ARBA00023180"/>
    </source>
</evidence>
<evidence type="ECO:0000256" key="5">
    <source>
        <dbReference type="ARBA" id="ARBA00023136"/>
    </source>
</evidence>
<dbReference type="EMBL" id="JABSTV010001254">
    <property type="protein sequence ID" value="KAH7939835.1"/>
    <property type="molecule type" value="Genomic_DNA"/>
</dbReference>
<evidence type="ECO:0000256" key="3">
    <source>
        <dbReference type="ARBA" id="ARBA00022692"/>
    </source>
</evidence>
<gene>
    <name evidence="9" type="ORF">HPB52_018013</name>
</gene>
<evidence type="ECO:0008006" key="11">
    <source>
        <dbReference type="Google" id="ProtNLM"/>
    </source>
</evidence>
<dbReference type="Proteomes" id="UP000821837">
    <property type="component" value="Chromosome 8"/>
</dbReference>
<name>A0A9D4SQR3_RHISA</name>
<evidence type="ECO:0000256" key="4">
    <source>
        <dbReference type="ARBA" id="ARBA00022989"/>
    </source>
</evidence>
<sequence length="209" mass="23552">MVTALSSCLVSTMLVKGTEDHVDVLADVLRFPKLKIIVEGGSGFEQVIMKPTTPLFKKVQRHVVYTRGSYAPGAVQDDIFNRVEGGGHVFLHERFFLDASLAARYAKRGHCRFRRAREALYLQPVVMLMRKSLKPEIKHSINTKCYAEEPEEAAAYRLEDMQGAFFALALGLALSFGVFLAELAMNHTPPFELKRRPLRQARDGRIENS</sequence>
<dbReference type="VEuPathDB" id="VectorBase:RSAN_041738"/>
<keyword evidence="6" id="KW-0675">Receptor</keyword>
<evidence type="ECO:0000256" key="6">
    <source>
        <dbReference type="ARBA" id="ARBA00023170"/>
    </source>
</evidence>
<proteinExistence type="predicted"/>
<reference evidence="9" key="2">
    <citation type="submission" date="2021-09" db="EMBL/GenBank/DDBJ databases">
        <authorList>
            <person name="Jia N."/>
            <person name="Wang J."/>
            <person name="Shi W."/>
            <person name="Du L."/>
            <person name="Sun Y."/>
            <person name="Zhan W."/>
            <person name="Jiang J."/>
            <person name="Wang Q."/>
            <person name="Zhang B."/>
            <person name="Ji P."/>
            <person name="Sakyi L.B."/>
            <person name="Cui X."/>
            <person name="Yuan T."/>
            <person name="Jiang B."/>
            <person name="Yang W."/>
            <person name="Lam T.T.-Y."/>
            <person name="Chang Q."/>
            <person name="Ding S."/>
            <person name="Wang X."/>
            <person name="Zhu J."/>
            <person name="Ruan X."/>
            <person name="Zhao L."/>
            <person name="Wei J."/>
            <person name="Que T."/>
            <person name="Du C."/>
            <person name="Cheng J."/>
            <person name="Dai P."/>
            <person name="Han X."/>
            <person name="Huang E."/>
            <person name="Gao Y."/>
            <person name="Liu J."/>
            <person name="Shao H."/>
            <person name="Ye R."/>
            <person name="Li L."/>
            <person name="Wei W."/>
            <person name="Wang X."/>
            <person name="Wang C."/>
            <person name="Huo Q."/>
            <person name="Li W."/>
            <person name="Guo W."/>
            <person name="Chen H."/>
            <person name="Chen S."/>
            <person name="Zhou L."/>
            <person name="Zhou L."/>
            <person name="Ni X."/>
            <person name="Tian J."/>
            <person name="Zhou Y."/>
            <person name="Sheng Y."/>
            <person name="Liu T."/>
            <person name="Pan Y."/>
            <person name="Xia L."/>
            <person name="Li J."/>
            <person name="Zhao F."/>
            <person name="Cao W."/>
        </authorList>
    </citation>
    <scope>NUCLEOTIDE SEQUENCE</scope>
    <source>
        <strain evidence="9">Rsan-2018</strain>
        <tissue evidence="9">Larvae</tissue>
    </source>
</reference>
<organism evidence="9 10">
    <name type="scientific">Rhipicephalus sanguineus</name>
    <name type="common">Brown dog tick</name>
    <name type="synonym">Ixodes sanguineus</name>
    <dbReference type="NCBI Taxonomy" id="34632"/>
    <lineage>
        <taxon>Eukaryota</taxon>
        <taxon>Metazoa</taxon>
        <taxon>Ecdysozoa</taxon>
        <taxon>Arthropoda</taxon>
        <taxon>Chelicerata</taxon>
        <taxon>Arachnida</taxon>
        <taxon>Acari</taxon>
        <taxon>Parasitiformes</taxon>
        <taxon>Ixodida</taxon>
        <taxon>Ixodoidea</taxon>
        <taxon>Ixodidae</taxon>
        <taxon>Rhipicephalinae</taxon>
        <taxon>Rhipicephalus</taxon>
        <taxon>Rhipicephalus</taxon>
    </lineage>
</organism>
<evidence type="ECO:0000256" key="8">
    <source>
        <dbReference type="SAM" id="Phobius"/>
    </source>
</evidence>
<protein>
    <recommendedName>
        <fullName evidence="11">Ionotropic receptor</fullName>
    </recommendedName>
</protein>
<keyword evidence="3 8" id="KW-0812">Transmembrane</keyword>
<reference evidence="9" key="1">
    <citation type="journal article" date="2020" name="Cell">
        <title>Large-Scale Comparative Analyses of Tick Genomes Elucidate Their Genetic Diversity and Vector Capacities.</title>
        <authorList>
            <consortium name="Tick Genome and Microbiome Consortium (TIGMIC)"/>
            <person name="Jia N."/>
            <person name="Wang J."/>
            <person name="Shi W."/>
            <person name="Du L."/>
            <person name="Sun Y."/>
            <person name="Zhan W."/>
            <person name="Jiang J.F."/>
            <person name="Wang Q."/>
            <person name="Zhang B."/>
            <person name="Ji P."/>
            <person name="Bell-Sakyi L."/>
            <person name="Cui X.M."/>
            <person name="Yuan T.T."/>
            <person name="Jiang B.G."/>
            <person name="Yang W.F."/>
            <person name="Lam T.T."/>
            <person name="Chang Q.C."/>
            <person name="Ding S.J."/>
            <person name="Wang X.J."/>
            <person name="Zhu J.G."/>
            <person name="Ruan X.D."/>
            <person name="Zhao L."/>
            <person name="Wei J.T."/>
            <person name="Ye R.Z."/>
            <person name="Que T.C."/>
            <person name="Du C.H."/>
            <person name="Zhou Y.H."/>
            <person name="Cheng J.X."/>
            <person name="Dai P.F."/>
            <person name="Guo W.B."/>
            <person name="Han X.H."/>
            <person name="Huang E.J."/>
            <person name="Li L.F."/>
            <person name="Wei W."/>
            <person name="Gao Y.C."/>
            <person name="Liu J.Z."/>
            <person name="Shao H.Z."/>
            <person name="Wang X."/>
            <person name="Wang C.C."/>
            <person name="Yang T.C."/>
            <person name="Huo Q.B."/>
            <person name="Li W."/>
            <person name="Chen H.Y."/>
            <person name="Chen S.E."/>
            <person name="Zhou L.G."/>
            <person name="Ni X.B."/>
            <person name="Tian J.H."/>
            <person name="Sheng Y."/>
            <person name="Liu T."/>
            <person name="Pan Y.S."/>
            <person name="Xia L.Y."/>
            <person name="Li J."/>
            <person name="Zhao F."/>
            <person name="Cao W.C."/>
        </authorList>
    </citation>
    <scope>NUCLEOTIDE SEQUENCE</scope>
    <source>
        <strain evidence="9">Rsan-2018</strain>
    </source>
</reference>
<dbReference type="InterPro" id="IPR052192">
    <property type="entry name" value="Insect_Ionotropic_Sensory_Rcpt"/>
</dbReference>
<evidence type="ECO:0000256" key="2">
    <source>
        <dbReference type="ARBA" id="ARBA00022475"/>
    </source>
</evidence>
<dbReference type="PANTHER" id="PTHR42643">
    <property type="entry name" value="IONOTROPIC RECEPTOR 20A-RELATED"/>
    <property type="match status" value="1"/>
</dbReference>
<evidence type="ECO:0000256" key="1">
    <source>
        <dbReference type="ARBA" id="ARBA00004651"/>
    </source>
</evidence>